<sequence>MNATPHVGQNSPDDAFLQLVYGAVCGPFGEETDAAEIATELGVPLTETTAALTELTALGLLRNGPNQGWVAVSPHEAVSRVIGPLEHEMHTRRLQIERARRRMMSFASTFDAHARGGGGQIELIEDLADVRRTIAELSARAKREILTAQPGGGRREDVLVEAAPRDYDTLRRGVTMRMLYQHTARSSLGTQSYVEQVTRLGAQVRTLDDQFMRFLVFDRECAVFAVPQSQDAAVLVRDPYVVDFITDVYERMWLTAVPFTVDADTQPEITHDVKEAIIRLLTAGLTDAAVARRLGMSVRTCRRHVAEIMAALGAESRFQAGYLLAVHE</sequence>
<gene>
    <name evidence="1" type="ORF">SALB_07642</name>
</gene>
<proteinExistence type="predicted"/>
<dbReference type="SUPFAM" id="SSF46894">
    <property type="entry name" value="C-terminal effector domain of the bipartite response regulators"/>
    <property type="match status" value="1"/>
</dbReference>
<dbReference type="InterPro" id="IPR016032">
    <property type="entry name" value="Sig_transdc_resp-reg_C-effctor"/>
</dbReference>
<comment type="caution">
    <text evidence="1">The sequence shown here is derived from an EMBL/GenBank/DDBJ whole genome shotgun (WGS) entry which is preliminary data.</text>
</comment>
<organism evidence="1 2">
    <name type="scientific">Streptomyces noursei</name>
    <name type="common">Streptomyces albulus</name>
    <dbReference type="NCBI Taxonomy" id="1971"/>
    <lineage>
        <taxon>Bacteria</taxon>
        <taxon>Bacillati</taxon>
        <taxon>Actinomycetota</taxon>
        <taxon>Actinomycetes</taxon>
        <taxon>Kitasatosporales</taxon>
        <taxon>Streptomycetaceae</taxon>
        <taxon>Streptomyces</taxon>
    </lineage>
</organism>
<dbReference type="GO" id="GO:0003677">
    <property type="term" value="F:DNA binding"/>
    <property type="evidence" value="ECO:0007669"/>
    <property type="project" value="InterPro"/>
</dbReference>
<dbReference type="Gene3D" id="3.30.870.10">
    <property type="entry name" value="Endonuclease Chain A"/>
    <property type="match status" value="1"/>
</dbReference>
<dbReference type="Gene3D" id="1.10.10.10">
    <property type="entry name" value="Winged helix-like DNA-binding domain superfamily/Winged helix DNA-binding domain"/>
    <property type="match status" value="1"/>
</dbReference>
<name>A0A059WH77_STRNR</name>
<dbReference type="InterPro" id="IPR000792">
    <property type="entry name" value="Tscrpt_reg_LuxR_C"/>
</dbReference>
<evidence type="ECO:0000313" key="2">
    <source>
        <dbReference type="Proteomes" id="UP000288351"/>
    </source>
</evidence>
<dbReference type="Proteomes" id="UP000288351">
    <property type="component" value="Unassembled WGS sequence"/>
</dbReference>
<dbReference type="eggNOG" id="COG2197">
    <property type="taxonomic scope" value="Bacteria"/>
</dbReference>
<dbReference type="InterPro" id="IPR051797">
    <property type="entry name" value="TrmB-like"/>
</dbReference>
<dbReference type="AlphaFoldDB" id="A0A059WH77"/>
<protein>
    <submittedName>
        <fullName evidence="1">LuxR family transcriptional regulator</fullName>
    </submittedName>
</protein>
<reference evidence="1 2" key="1">
    <citation type="journal article" date="2019" name="Microbiol. Resour. Announc.">
        <title>Draft Genome Sequence of the Most Traditional epsilon-Poly-l-Lysine Producer, Streptomyces albulus NBRC14147.</title>
        <authorList>
            <person name="Yamanaka K."/>
            <person name="Hamano Y."/>
        </authorList>
    </citation>
    <scope>NUCLEOTIDE SEQUENCE [LARGE SCALE GENOMIC DNA]</scope>
    <source>
        <strain evidence="1 2">NBRC 14147</strain>
    </source>
</reference>
<dbReference type="InterPro" id="IPR036388">
    <property type="entry name" value="WH-like_DNA-bd_sf"/>
</dbReference>
<dbReference type="STRING" id="68570.DC74_6677"/>
<dbReference type="PANTHER" id="PTHR34293:SF1">
    <property type="entry name" value="HTH-TYPE TRANSCRIPTIONAL REGULATOR TRMBL2"/>
    <property type="match status" value="1"/>
</dbReference>
<dbReference type="PANTHER" id="PTHR34293">
    <property type="entry name" value="HTH-TYPE TRANSCRIPTIONAL REGULATOR TRMBL2"/>
    <property type="match status" value="1"/>
</dbReference>
<dbReference type="SMART" id="SM00421">
    <property type="entry name" value="HTH_LUXR"/>
    <property type="match status" value="1"/>
</dbReference>
<evidence type="ECO:0000313" key="1">
    <source>
        <dbReference type="EMBL" id="GCB94841.1"/>
    </source>
</evidence>
<dbReference type="Pfam" id="PF00196">
    <property type="entry name" value="GerE"/>
    <property type="match status" value="1"/>
</dbReference>
<dbReference type="SUPFAM" id="SSF56024">
    <property type="entry name" value="Phospholipase D/nuclease"/>
    <property type="match status" value="1"/>
</dbReference>
<dbReference type="GO" id="GO:0006355">
    <property type="term" value="P:regulation of DNA-templated transcription"/>
    <property type="evidence" value="ECO:0007669"/>
    <property type="project" value="InterPro"/>
</dbReference>
<accession>A0A059WH77</accession>
<dbReference type="EMBL" id="BHXC01000007">
    <property type="protein sequence ID" value="GCB94841.1"/>
    <property type="molecule type" value="Genomic_DNA"/>
</dbReference>